<feature type="transmembrane region" description="Helical" evidence="7">
    <location>
        <begin position="213"/>
        <end position="232"/>
    </location>
</feature>
<evidence type="ECO:0000256" key="4">
    <source>
        <dbReference type="ARBA" id="ARBA00023136"/>
    </source>
</evidence>
<organism evidence="9 10">
    <name type="scientific">Sporothrix schenckii 1099-18</name>
    <dbReference type="NCBI Taxonomy" id="1397361"/>
    <lineage>
        <taxon>Eukaryota</taxon>
        <taxon>Fungi</taxon>
        <taxon>Dikarya</taxon>
        <taxon>Ascomycota</taxon>
        <taxon>Pezizomycotina</taxon>
        <taxon>Sordariomycetes</taxon>
        <taxon>Sordariomycetidae</taxon>
        <taxon>Ophiostomatales</taxon>
        <taxon>Ophiostomataceae</taxon>
        <taxon>Sporothrix</taxon>
    </lineage>
</organism>
<dbReference type="KEGG" id="ssck:SPSK_01657"/>
<keyword evidence="4 7" id="KW-0472">Membrane</keyword>
<feature type="transmembrane region" description="Helical" evidence="7">
    <location>
        <begin position="244"/>
        <end position="264"/>
    </location>
</feature>
<dbReference type="InterPro" id="IPR052337">
    <property type="entry name" value="SAT4-like"/>
</dbReference>
<dbReference type="OrthoDB" id="3648173at2759"/>
<feature type="region of interest" description="Disordered" evidence="6">
    <location>
        <begin position="314"/>
        <end position="455"/>
    </location>
</feature>
<dbReference type="EMBL" id="AXCR01000005">
    <property type="protein sequence ID" value="KJR87505.1"/>
    <property type="molecule type" value="Genomic_DNA"/>
</dbReference>
<gene>
    <name evidence="9" type="ORF">SPSK_01657</name>
</gene>
<reference evidence="9 10" key="2">
    <citation type="journal article" date="2015" name="Eukaryot. Cell">
        <title>Asexual propagation of a virulent clone complex in a human and feline outbreak of sporotrichosis.</title>
        <authorList>
            <person name="Teixeira Mde M."/>
            <person name="Rodrigues A.M."/>
            <person name="Tsui C.K."/>
            <person name="de Almeida L.G."/>
            <person name="Van Diepeningen A.D."/>
            <person name="van den Ende B.G."/>
            <person name="Fernandes G.F."/>
            <person name="Kano R."/>
            <person name="Hamelin R.C."/>
            <person name="Lopes-Bezerra L.M."/>
            <person name="Vasconcelos A.T."/>
            <person name="de Hoog S."/>
            <person name="de Camargo Z.P."/>
            <person name="Felipe M.S."/>
        </authorList>
    </citation>
    <scope>NUCLEOTIDE SEQUENCE [LARGE SCALE GENOMIC DNA]</scope>
    <source>
        <strain evidence="9 10">1099-18</strain>
    </source>
</reference>
<evidence type="ECO:0000256" key="6">
    <source>
        <dbReference type="SAM" id="MobiDB-lite"/>
    </source>
</evidence>
<evidence type="ECO:0000256" key="2">
    <source>
        <dbReference type="ARBA" id="ARBA00022692"/>
    </source>
</evidence>
<dbReference type="PANTHER" id="PTHR33048:SF47">
    <property type="entry name" value="INTEGRAL MEMBRANE PROTEIN-RELATED"/>
    <property type="match status" value="1"/>
</dbReference>
<feature type="transmembrane region" description="Helical" evidence="7">
    <location>
        <begin position="67"/>
        <end position="86"/>
    </location>
</feature>
<feature type="domain" description="Rhodopsin" evidence="8">
    <location>
        <begin position="51"/>
        <end position="305"/>
    </location>
</feature>
<dbReference type="VEuPathDB" id="FungiDB:SPSK_01657"/>
<dbReference type="GeneID" id="27663841"/>
<feature type="compositionally biased region" description="Low complexity" evidence="6">
    <location>
        <begin position="314"/>
        <end position="334"/>
    </location>
</feature>
<evidence type="ECO:0000256" key="1">
    <source>
        <dbReference type="ARBA" id="ARBA00004141"/>
    </source>
</evidence>
<dbReference type="PANTHER" id="PTHR33048">
    <property type="entry name" value="PTH11-LIKE INTEGRAL MEMBRANE PROTEIN (AFU_ORTHOLOGUE AFUA_5G11245)"/>
    <property type="match status" value="1"/>
</dbReference>
<name>A0A0F2MFA2_SPOSC</name>
<dbReference type="AlphaFoldDB" id="A0A0F2MFA2"/>
<accession>A0A0F2MFA2</accession>
<feature type="transmembrane region" description="Helical" evidence="7">
    <location>
        <begin position="31"/>
        <end position="55"/>
    </location>
</feature>
<evidence type="ECO:0000313" key="9">
    <source>
        <dbReference type="EMBL" id="KJR87505.1"/>
    </source>
</evidence>
<evidence type="ECO:0000259" key="8">
    <source>
        <dbReference type="Pfam" id="PF20684"/>
    </source>
</evidence>
<sequence length="506" mass="54304">MAAPPTTGPPTAGPPMAGPPMDPALSAEDTAWVVITVSAITMTMAMLTLGARVYTRAVIVKQFGADDYGAVAAGVSLLLCGIFVCLNTKNGLGKHMWTLSPPEIVEYFRVSRRSLYPLPFPTSILTLAWQYFFLSLVWYNVTLVIVKLSFLAQYYRVFSIPRIRRIIVGFMFVVGAWSLSQVFITIWGCAPVAKFWDQALPGRCLALFPQMYINAAGNIASDVAIFCLPIPILKSLNLRRQQKVLVMAIFGLGFFTCAISVVRIKYLQQAADLSWQNVAASCWSVGELSSAVTCLCLPTLKPLVQQVLPHLVGGSSSGKSSGHSGHSGPDGSAGAVHGHSSRGYRKHSEGGGSSITASQTTDSQEAVRNSRRVSRSGAGALTTTMTTESQDELYRVDDMELSVSSSHGSFGPEGKGSDDIEATAGSRHPHHGVGVGAESDRTADTAPTTPVSDRRDTLLGLRTTVRTDIGATPSQIPVPLFGDSRGTHQQIQVTRDVTTRSMPRRL</sequence>
<comment type="caution">
    <text evidence="9">The sequence shown here is derived from an EMBL/GenBank/DDBJ whole genome shotgun (WGS) entry which is preliminary data.</text>
</comment>
<protein>
    <submittedName>
        <fullName evidence="9">Integral membrane protein</fullName>
    </submittedName>
</protein>
<proteinExistence type="inferred from homology"/>
<evidence type="ECO:0000313" key="10">
    <source>
        <dbReference type="Proteomes" id="UP000033710"/>
    </source>
</evidence>
<comment type="similarity">
    <text evidence="5">Belongs to the SAT4 family.</text>
</comment>
<dbReference type="InterPro" id="IPR049326">
    <property type="entry name" value="Rhodopsin_dom_fungi"/>
</dbReference>
<comment type="subcellular location">
    <subcellularLocation>
        <location evidence="1">Membrane</location>
        <topology evidence="1">Multi-pass membrane protein</topology>
    </subcellularLocation>
</comment>
<feature type="transmembrane region" description="Helical" evidence="7">
    <location>
        <begin position="166"/>
        <end position="193"/>
    </location>
</feature>
<dbReference type="RefSeq" id="XP_016590181.1">
    <property type="nucleotide sequence ID" value="XM_016728564.1"/>
</dbReference>
<feature type="compositionally biased region" description="Polar residues" evidence="6">
    <location>
        <begin position="354"/>
        <end position="367"/>
    </location>
</feature>
<feature type="transmembrane region" description="Helical" evidence="7">
    <location>
        <begin position="128"/>
        <end position="154"/>
    </location>
</feature>
<evidence type="ECO:0000256" key="7">
    <source>
        <dbReference type="SAM" id="Phobius"/>
    </source>
</evidence>
<feature type="region of interest" description="Disordered" evidence="6">
    <location>
        <begin position="1"/>
        <end position="20"/>
    </location>
</feature>
<dbReference type="Pfam" id="PF20684">
    <property type="entry name" value="Fung_rhodopsin"/>
    <property type="match status" value="1"/>
</dbReference>
<dbReference type="Proteomes" id="UP000033710">
    <property type="component" value="Unassembled WGS sequence"/>
</dbReference>
<evidence type="ECO:0000256" key="5">
    <source>
        <dbReference type="ARBA" id="ARBA00038359"/>
    </source>
</evidence>
<keyword evidence="2 7" id="KW-0812">Transmembrane</keyword>
<reference evidence="9 10" key="1">
    <citation type="journal article" date="2014" name="BMC Genomics">
        <title>Comparative genomics of the major fungal agents of human and animal Sporotrichosis: Sporothrix schenckii and Sporothrix brasiliensis.</title>
        <authorList>
            <person name="Teixeira M.M."/>
            <person name="de Almeida L.G."/>
            <person name="Kubitschek-Barreira P."/>
            <person name="Alves F.L."/>
            <person name="Kioshima E.S."/>
            <person name="Abadio A.K."/>
            <person name="Fernandes L."/>
            <person name="Derengowski L.S."/>
            <person name="Ferreira K.S."/>
            <person name="Souza R.C."/>
            <person name="Ruiz J.C."/>
            <person name="de Andrade N.C."/>
            <person name="Paes H.C."/>
            <person name="Nicola A.M."/>
            <person name="Albuquerque P."/>
            <person name="Gerber A.L."/>
            <person name="Martins V.P."/>
            <person name="Peconick L.D."/>
            <person name="Neto A.V."/>
            <person name="Chaucanez C.B."/>
            <person name="Silva P.A."/>
            <person name="Cunha O.L."/>
            <person name="de Oliveira F.F."/>
            <person name="dos Santos T.C."/>
            <person name="Barros A.L."/>
            <person name="Soares M.A."/>
            <person name="de Oliveira L.M."/>
            <person name="Marini M.M."/>
            <person name="Villalobos-Duno H."/>
            <person name="Cunha M.M."/>
            <person name="de Hoog S."/>
            <person name="da Silveira J.F."/>
            <person name="Henrissat B."/>
            <person name="Nino-Vega G.A."/>
            <person name="Cisalpino P.S."/>
            <person name="Mora-Montes H.M."/>
            <person name="Almeida S.R."/>
            <person name="Stajich J.E."/>
            <person name="Lopes-Bezerra L.M."/>
            <person name="Vasconcelos A.T."/>
            <person name="Felipe M.S."/>
        </authorList>
    </citation>
    <scope>NUCLEOTIDE SEQUENCE [LARGE SCALE GENOMIC DNA]</scope>
    <source>
        <strain evidence="9 10">1099-18</strain>
    </source>
</reference>
<evidence type="ECO:0000256" key="3">
    <source>
        <dbReference type="ARBA" id="ARBA00022989"/>
    </source>
</evidence>
<dbReference type="GO" id="GO:0016020">
    <property type="term" value="C:membrane"/>
    <property type="evidence" value="ECO:0007669"/>
    <property type="project" value="UniProtKB-SubCell"/>
</dbReference>
<keyword evidence="3 7" id="KW-1133">Transmembrane helix</keyword>